<dbReference type="InterPro" id="IPR057336">
    <property type="entry name" value="GerAC_N"/>
</dbReference>
<evidence type="ECO:0000313" key="11">
    <source>
        <dbReference type="EMBL" id="RNB79196.1"/>
    </source>
</evidence>
<keyword evidence="4 8" id="KW-0732">Signal</keyword>
<keyword evidence="6" id="KW-0564">Palmitate</keyword>
<dbReference type="GO" id="GO:0016020">
    <property type="term" value="C:membrane"/>
    <property type="evidence" value="ECO:0007669"/>
    <property type="project" value="UniProtKB-SubCell"/>
</dbReference>
<dbReference type="Gene3D" id="3.30.300.210">
    <property type="entry name" value="Nutrient germinant receptor protein C, domain 3"/>
    <property type="match status" value="1"/>
</dbReference>
<keyword evidence="12" id="KW-1185">Reference proteome</keyword>
<dbReference type="EMBL" id="RHHQ01000029">
    <property type="protein sequence ID" value="RNB79196.1"/>
    <property type="molecule type" value="Genomic_DNA"/>
</dbReference>
<dbReference type="Pfam" id="PF25198">
    <property type="entry name" value="Spore_GerAC_N"/>
    <property type="match status" value="1"/>
</dbReference>
<keyword evidence="5" id="KW-0472">Membrane</keyword>
<evidence type="ECO:0000256" key="8">
    <source>
        <dbReference type="SAM" id="SignalP"/>
    </source>
</evidence>
<evidence type="ECO:0000256" key="5">
    <source>
        <dbReference type="ARBA" id="ARBA00023136"/>
    </source>
</evidence>
<comment type="subcellular location">
    <subcellularLocation>
        <location evidence="1">Membrane</location>
        <topology evidence="1">Lipid-anchor</topology>
    </subcellularLocation>
</comment>
<dbReference type="PROSITE" id="PS51257">
    <property type="entry name" value="PROKAR_LIPOPROTEIN"/>
    <property type="match status" value="1"/>
</dbReference>
<evidence type="ECO:0000256" key="7">
    <source>
        <dbReference type="ARBA" id="ARBA00023288"/>
    </source>
</evidence>
<keyword evidence="7" id="KW-0449">Lipoprotein</keyword>
<dbReference type="InterPro" id="IPR008844">
    <property type="entry name" value="Spore_GerAC-like"/>
</dbReference>
<comment type="similarity">
    <text evidence="2">Belongs to the GerABKC lipoprotein family.</text>
</comment>
<evidence type="ECO:0000256" key="4">
    <source>
        <dbReference type="ARBA" id="ARBA00022729"/>
    </source>
</evidence>
<evidence type="ECO:0000256" key="6">
    <source>
        <dbReference type="ARBA" id="ARBA00023139"/>
    </source>
</evidence>
<dbReference type="AlphaFoldDB" id="A0A3M8CTR6"/>
<evidence type="ECO:0000256" key="3">
    <source>
        <dbReference type="ARBA" id="ARBA00022544"/>
    </source>
</evidence>
<evidence type="ECO:0000256" key="2">
    <source>
        <dbReference type="ARBA" id="ARBA00007886"/>
    </source>
</evidence>
<dbReference type="NCBIfam" id="TIGR02887">
    <property type="entry name" value="spore_ger_x_C"/>
    <property type="match status" value="1"/>
</dbReference>
<protein>
    <submittedName>
        <fullName evidence="11">Ger(X)C family spore germination protein</fullName>
    </submittedName>
</protein>
<evidence type="ECO:0000259" key="9">
    <source>
        <dbReference type="Pfam" id="PF05504"/>
    </source>
</evidence>
<sequence>MKRWLRMTFLLISLAPVLSGCWDMKSIQFSNYITALGFDFRDGHYVVYGQVLDFSNIAKQEGGKMSAVAPVWSGHEEGETINTALTNLYKTSQQRIYWGHINAIVFTEAALVKGMGDFFDGLTRFGETRLTQWVFGTKEPLDKLFSVTPFFNLSPLASILHQPEDIYRQDSYIRPIRLYKVLAQQKEPGYTILLPSLHINTNTWKREGEPDPKLELDGIFALHQDKLGKWIAKSQVSGLRWLQKGPTSSHLTLKKNGRPIAVITVEHVKGHIKPANKPGAPRFNITIKGKARISEVIQELGVAAFQEEAAKDIRAAIEQTVLLGKKDGVDLLSLEHTLYHDAFAQWSKLTANGKKRLSDYALDTIEVNVKIIDSGMLRDKEEPKREY</sequence>
<dbReference type="PANTHER" id="PTHR35789:SF1">
    <property type="entry name" value="SPORE GERMINATION PROTEIN B3"/>
    <property type="match status" value="1"/>
</dbReference>
<dbReference type="PANTHER" id="PTHR35789">
    <property type="entry name" value="SPORE GERMINATION PROTEIN B3"/>
    <property type="match status" value="1"/>
</dbReference>
<dbReference type="Proteomes" id="UP000271031">
    <property type="component" value="Unassembled WGS sequence"/>
</dbReference>
<gene>
    <name evidence="11" type="ORF">EDM56_29610</name>
</gene>
<proteinExistence type="inferred from homology"/>
<keyword evidence="3" id="KW-0309">Germination</keyword>
<dbReference type="RefSeq" id="WP_122921521.1">
    <property type="nucleotide sequence ID" value="NZ_RHHQ01000029.1"/>
</dbReference>
<evidence type="ECO:0000256" key="1">
    <source>
        <dbReference type="ARBA" id="ARBA00004635"/>
    </source>
</evidence>
<dbReference type="InterPro" id="IPR046953">
    <property type="entry name" value="Spore_GerAC-like_C"/>
</dbReference>
<reference evidence="11 12" key="1">
    <citation type="submission" date="2018-10" db="EMBL/GenBank/DDBJ databases">
        <title>Phylogenomics of Brevibacillus.</title>
        <authorList>
            <person name="Dunlap C."/>
        </authorList>
    </citation>
    <scope>NUCLEOTIDE SEQUENCE [LARGE SCALE GENOMIC DNA]</scope>
    <source>
        <strain evidence="11 12">JCM 15716</strain>
    </source>
</reference>
<evidence type="ECO:0000313" key="12">
    <source>
        <dbReference type="Proteomes" id="UP000271031"/>
    </source>
</evidence>
<dbReference type="InterPro" id="IPR038501">
    <property type="entry name" value="Spore_GerAC_C_sf"/>
</dbReference>
<dbReference type="OrthoDB" id="2380468at2"/>
<dbReference type="GO" id="GO:0009847">
    <property type="term" value="P:spore germination"/>
    <property type="evidence" value="ECO:0007669"/>
    <property type="project" value="InterPro"/>
</dbReference>
<feature type="domain" description="Spore germination GerAC-like C-terminal" evidence="9">
    <location>
        <begin position="218"/>
        <end position="375"/>
    </location>
</feature>
<organism evidence="11 12">
    <name type="scientific">Brevibacillus fluminis</name>
    <dbReference type="NCBI Taxonomy" id="511487"/>
    <lineage>
        <taxon>Bacteria</taxon>
        <taxon>Bacillati</taxon>
        <taxon>Bacillota</taxon>
        <taxon>Bacilli</taxon>
        <taxon>Bacillales</taxon>
        <taxon>Paenibacillaceae</taxon>
        <taxon>Brevibacillus</taxon>
    </lineage>
</organism>
<feature type="chain" id="PRO_5038634266" evidence="8">
    <location>
        <begin position="21"/>
        <end position="387"/>
    </location>
</feature>
<evidence type="ECO:0000259" key="10">
    <source>
        <dbReference type="Pfam" id="PF25198"/>
    </source>
</evidence>
<feature type="signal peptide" evidence="8">
    <location>
        <begin position="1"/>
        <end position="20"/>
    </location>
</feature>
<comment type="caution">
    <text evidence="11">The sequence shown here is derived from an EMBL/GenBank/DDBJ whole genome shotgun (WGS) entry which is preliminary data.</text>
</comment>
<name>A0A3M8CTR6_9BACL</name>
<accession>A0A3M8CTR6</accession>
<dbReference type="Pfam" id="PF05504">
    <property type="entry name" value="Spore_GerAC"/>
    <property type="match status" value="1"/>
</dbReference>
<feature type="domain" description="Spore germination protein N-terminal" evidence="10">
    <location>
        <begin position="24"/>
        <end position="198"/>
    </location>
</feature>